<accession>A0A9D1HTB9</accession>
<dbReference type="NCBIfam" id="TIGR00199">
    <property type="entry name" value="PncC_domain"/>
    <property type="match status" value="1"/>
</dbReference>
<comment type="caution">
    <text evidence="2">The sequence shown here is derived from an EMBL/GenBank/DDBJ whole genome shotgun (WGS) entry which is preliminary data.</text>
</comment>
<organism evidence="2 3">
    <name type="scientific">Candidatus Limadaptatus stercorigallinarum</name>
    <dbReference type="NCBI Taxonomy" id="2840845"/>
    <lineage>
        <taxon>Bacteria</taxon>
        <taxon>Bacillati</taxon>
        <taxon>Bacillota</taxon>
        <taxon>Clostridia</taxon>
        <taxon>Eubacteriales</taxon>
        <taxon>Candidatus Limadaptatus</taxon>
    </lineage>
</organism>
<evidence type="ECO:0000259" key="1">
    <source>
        <dbReference type="Pfam" id="PF02464"/>
    </source>
</evidence>
<feature type="domain" description="CinA C-terminal" evidence="1">
    <location>
        <begin position="74"/>
        <end position="223"/>
    </location>
</feature>
<dbReference type="InterPro" id="IPR008136">
    <property type="entry name" value="CinA_C"/>
</dbReference>
<protein>
    <submittedName>
        <fullName evidence="2">Nicotinamide-nucleotide amidohydrolase family protein</fullName>
    </submittedName>
</protein>
<proteinExistence type="predicted"/>
<dbReference type="InterPro" id="IPR036653">
    <property type="entry name" value="CinA-like_C"/>
</dbReference>
<gene>
    <name evidence="2" type="ORF">IAD51_01615</name>
</gene>
<dbReference type="AlphaFoldDB" id="A0A9D1HTB9"/>
<dbReference type="Pfam" id="PF02464">
    <property type="entry name" value="CinA"/>
    <property type="match status" value="1"/>
</dbReference>
<dbReference type="Gene3D" id="3.90.950.20">
    <property type="entry name" value="CinA-like"/>
    <property type="match status" value="1"/>
</dbReference>
<evidence type="ECO:0000313" key="3">
    <source>
        <dbReference type="Proteomes" id="UP000824088"/>
    </source>
</evidence>
<name>A0A9D1HTB9_9FIRM</name>
<sequence>MIREVMKICGLDCDEICAALADIADKGVDFTVEERCLDAKVIMTSELDRKSFDAVKSLAYNIFSEQVYSAEDRELHELAAQLLALNGKMLAVAESLTGGEICSRLTSVPGISANFYEGVVCYNRGAKMNRLRVPKALLGAYGAVSRETAYAMVNGLVVPPVNIGLATTGLAGPQGDEGKPVGLVYIGVGAGDFITVFEKHLTGDRNRIRQSAANLALFYLVRYLRGDILQL</sequence>
<reference evidence="2" key="1">
    <citation type="submission" date="2020-10" db="EMBL/GenBank/DDBJ databases">
        <authorList>
            <person name="Gilroy R."/>
        </authorList>
    </citation>
    <scope>NUCLEOTIDE SEQUENCE</scope>
    <source>
        <strain evidence="2">1063</strain>
    </source>
</reference>
<dbReference type="SUPFAM" id="SSF142433">
    <property type="entry name" value="CinA-like"/>
    <property type="match status" value="1"/>
</dbReference>
<dbReference type="Proteomes" id="UP000824088">
    <property type="component" value="Unassembled WGS sequence"/>
</dbReference>
<dbReference type="EMBL" id="DVMN01000029">
    <property type="protein sequence ID" value="HIU20925.1"/>
    <property type="molecule type" value="Genomic_DNA"/>
</dbReference>
<reference evidence="2" key="2">
    <citation type="journal article" date="2021" name="PeerJ">
        <title>Extensive microbial diversity within the chicken gut microbiome revealed by metagenomics and culture.</title>
        <authorList>
            <person name="Gilroy R."/>
            <person name="Ravi A."/>
            <person name="Getino M."/>
            <person name="Pursley I."/>
            <person name="Horton D.L."/>
            <person name="Alikhan N.F."/>
            <person name="Baker D."/>
            <person name="Gharbi K."/>
            <person name="Hall N."/>
            <person name="Watson M."/>
            <person name="Adriaenssens E.M."/>
            <person name="Foster-Nyarko E."/>
            <person name="Jarju S."/>
            <person name="Secka A."/>
            <person name="Antonio M."/>
            <person name="Oren A."/>
            <person name="Chaudhuri R.R."/>
            <person name="La Ragione R."/>
            <person name="Hildebrand F."/>
            <person name="Pallen M.J."/>
        </authorList>
    </citation>
    <scope>NUCLEOTIDE SEQUENCE</scope>
    <source>
        <strain evidence="2">1063</strain>
    </source>
</reference>
<evidence type="ECO:0000313" key="2">
    <source>
        <dbReference type="EMBL" id="HIU20925.1"/>
    </source>
</evidence>